<feature type="transmembrane region" description="Helical" evidence="1">
    <location>
        <begin position="21"/>
        <end position="39"/>
    </location>
</feature>
<feature type="domain" description="Potassium channel" evidence="2">
    <location>
        <begin position="92"/>
        <end position="168"/>
    </location>
</feature>
<feature type="transmembrane region" description="Helical" evidence="1">
    <location>
        <begin position="51"/>
        <end position="72"/>
    </location>
</feature>
<reference evidence="3 4" key="1">
    <citation type="submission" date="2020-03" db="EMBL/GenBank/DDBJ databases">
        <title>Sequencing the genomes of 1000 actinobacteria strains.</title>
        <authorList>
            <person name="Klenk H.-P."/>
        </authorList>
    </citation>
    <scope>NUCLEOTIDE SEQUENCE [LARGE SCALE GENOMIC DNA]</scope>
    <source>
        <strain evidence="3 4">DSM 45685</strain>
    </source>
</reference>
<dbReference type="Pfam" id="PF07885">
    <property type="entry name" value="Ion_trans_2"/>
    <property type="match status" value="1"/>
</dbReference>
<proteinExistence type="predicted"/>
<dbReference type="RefSeq" id="WP_167166996.1">
    <property type="nucleotide sequence ID" value="NZ_JAAOYM010000001.1"/>
</dbReference>
<protein>
    <submittedName>
        <fullName evidence="3">Putative membrane protein</fullName>
    </submittedName>
</protein>
<dbReference type="SUPFAM" id="SSF81324">
    <property type="entry name" value="Voltage-gated potassium channels"/>
    <property type="match status" value="1"/>
</dbReference>
<dbReference type="InterPro" id="IPR013099">
    <property type="entry name" value="K_chnl_dom"/>
</dbReference>
<keyword evidence="4" id="KW-1185">Reference proteome</keyword>
<feature type="transmembrane region" description="Helical" evidence="1">
    <location>
        <begin position="148"/>
        <end position="169"/>
    </location>
</feature>
<evidence type="ECO:0000313" key="4">
    <source>
        <dbReference type="Proteomes" id="UP000545493"/>
    </source>
</evidence>
<keyword evidence="1" id="KW-0472">Membrane</keyword>
<organism evidence="3 4">
    <name type="scientific">Saccharomonospora amisosensis</name>
    <dbReference type="NCBI Taxonomy" id="1128677"/>
    <lineage>
        <taxon>Bacteria</taxon>
        <taxon>Bacillati</taxon>
        <taxon>Actinomycetota</taxon>
        <taxon>Actinomycetes</taxon>
        <taxon>Pseudonocardiales</taxon>
        <taxon>Pseudonocardiaceae</taxon>
        <taxon>Saccharomonospora</taxon>
    </lineage>
</organism>
<accession>A0A7X5UME9</accession>
<gene>
    <name evidence="3" type="ORF">FHU38_001040</name>
</gene>
<keyword evidence="1" id="KW-0812">Transmembrane</keyword>
<sequence>MRRRHLNGHPQELSGREIAISMLRSTGAVALVLVAYYLIPLDHELGISAWTKFAVGLLVFTTFVVWQVRVILKSSRPRLRAMEAVAVGLPFLLVLFSASYIVLERSTPGSFTESLSRNDALYYTVTIFSTVGTGDIVPVTESARLVTMVQMVVGVIAVGVIAKVVVGAVQVATKRRGERDGGGEG</sequence>
<dbReference type="EMBL" id="JAAOYM010000001">
    <property type="protein sequence ID" value="NIJ10696.1"/>
    <property type="molecule type" value="Genomic_DNA"/>
</dbReference>
<feature type="transmembrane region" description="Helical" evidence="1">
    <location>
        <begin position="84"/>
        <end position="103"/>
    </location>
</feature>
<comment type="caution">
    <text evidence="3">The sequence shown here is derived from an EMBL/GenBank/DDBJ whole genome shotgun (WGS) entry which is preliminary data.</text>
</comment>
<dbReference type="AlphaFoldDB" id="A0A7X5UME9"/>
<evidence type="ECO:0000259" key="2">
    <source>
        <dbReference type="Pfam" id="PF07885"/>
    </source>
</evidence>
<name>A0A7X5UME9_9PSEU</name>
<keyword evidence="1" id="KW-1133">Transmembrane helix</keyword>
<dbReference type="Proteomes" id="UP000545493">
    <property type="component" value="Unassembled WGS sequence"/>
</dbReference>
<evidence type="ECO:0000256" key="1">
    <source>
        <dbReference type="SAM" id="Phobius"/>
    </source>
</evidence>
<dbReference type="Gene3D" id="1.10.287.70">
    <property type="match status" value="1"/>
</dbReference>
<evidence type="ECO:0000313" key="3">
    <source>
        <dbReference type="EMBL" id="NIJ10696.1"/>
    </source>
</evidence>